<dbReference type="SUPFAM" id="SSF81321">
    <property type="entry name" value="Family A G protein-coupled receptor-like"/>
    <property type="match status" value="1"/>
</dbReference>
<dbReference type="AlphaFoldDB" id="A0AAN8JD07"/>
<keyword evidence="5 10" id="KW-0297">G-protein coupled receptor</keyword>
<evidence type="ECO:0000313" key="15">
    <source>
        <dbReference type="Proteomes" id="UP001347796"/>
    </source>
</evidence>
<dbReference type="Proteomes" id="UP001347796">
    <property type="component" value="Unassembled WGS sequence"/>
</dbReference>
<keyword evidence="15" id="KW-1185">Reference proteome</keyword>
<organism evidence="14 15">
    <name type="scientific">Patella caerulea</name>
    <name type="common">Rayed Mediterranean limpet</name>
    <dbReference type="NCBI Taxonomy" id="87958"/>
    <lineage>
        <taxon>Eukaryota</taxon>
        <taxon>Metazoa</taxon>
        <taxon>Spiralia</taxon>
        <taxon>Lophotrochozoa</taxon>
        <taxon>Mollusca</taxon>
        <taxon>Gastropoda</taxon>
        <taxon>Patellogastropoda</taxon>
        <taxon>Patelloidea</taxon>
        <taxon>Patellidae</taxon>
        <taxon>Patella</taxon>
    </lineage>
</organism>
<keyword evidence="6 12" id="KW-0472">Membrane</keyword>
<evidence type="ECO:0000256" key="12">
    <source>
        <dbReference type="SAM" id="Phobius"/>
    </source>
</evidence>
<dbReference type="Pfam" id="PF00001">
    <property type="entry name" value="7tm_1"/>
    <property type="match status" value="1"/>
</dbReference>
<sequence length="238" mass="27547">MADYLLAGSWKLGAEACQFWVITDILMCTVSIIAIVMVSYDRFIYLVWPKFYASGWKQYILGSVMILIPWVVGLGLVLPLWLNGQSMHQESDCLVILNRDFKIVSCFVSFFVPAFFAICLNFSVLLMLCVLRRRWQERRVPSAKRPARQILTVALVSLVFVVMWLPFFVLMMLQALNIDEGIPARMLELSIWLGYLNSGVTPMLWLICCRKKPEKRPDDTMRSMIEDLNDDTEMREIN</sequence>
<keyword evidence="8 10" id="KW-0675">Receptor</keyword>
<dbReference type="PROSITE" id="PS50262">
    <property type="entry name" value="G_PROTEIN_RECEP_F1_2"/>
    <property type="match status" value="1"/>
</dbReference>
<evidence type="ECO:0000256" key="5">
    <source>
        <dbReference type="ARBA" id="ARBA00023040"/>
    </source>
</evidence>
<keyword evidence="2" id="KW-1003">Cell membrane</keyword>
<evidence type="ECO:0000256" key="2">
    <source>
        <dbReference type="ARBA" id="ARBA00022475"/>
    </source>
</evidence>
<feature type="compositionally biased region" description="Basic and acidic residues" evidence="11">
    <location>
        <begin position="215"/>
        <end position="225"/>
    </location>
</feature>
<keyword evidence="9 10" id="KW-0807">Transducer</keyword>
<dbReference type="GO" id="GO:0045202">
    <property type="term" value="C:synapse"/>
    <property type="evidence" value="ECO:0007669"/>
    <property type="project" value="GOC"/>
</dbReference>
<evidence type="ECO:0000256" key="1">
    <source>
        <dbReference type="ARBA" id="ARBA00004651"/>
    </source>
</evidence>
<comment type="subcellular location">
    <subcellularLocation>
        <location evidence="1">Cell membrane</location>
        <topology evidence="1">Multi-pass membrane protein</topology>
    </subcellularLocation>
</comment>
<name>A0AAN8JD07_PATCE</name>
<dbReference type="GO" id="GO:0001591">
    <property type="term" value="F:dopamine neurotransmitter receptor activity, coupled via Gi/Go"/>
    <property type="evidence" value="ECO:0007669"/>
    <property type="project" value="TreeGrafter"/>
</dbReference>
<feature type="transmembrane region" description="Helical" evidence="12">
    <location>
        <begin position="20"/>
        <end position="38"/>
    </location>
</feature>
<dbReference type="PANTHER" id="PTHR24248:SF125">
    <property type="entry name" value="DOPAMINE D2-LIKE RECEPTOR"/>
    <property type="match status" value="1"/>
</dbReference>
<keyword evidence="7" id="KW-1015">Disulfide bond</keyword>
<evidence type="ECO:0000256" key="3">
    <source>
        <dbReference type="ARBA" id="ARBA00022692"/>
    </source>
</evidence>
<protein>
    <recommendedName>
        <fullName evidence="13">G-protein coupled receptors family 1 profile domain-containing protein</fullName>
    </recommendedName>
</protein>
<dbReference type="EMBL" id="JAZGQO010000010">
    <property type="protein sequence ID" value="KAK6175637.1"/>
    <property type="molecule type" value="Genomic_DNA"/>
</dbReference>
<feature type="transmembrane region" description="Helical" evidence="12">
    <location>
        <begin position="150"/>
        <end position="169"/>
    </location>
</feature>
<feature type="transmembrane region" description="Helical" evidence="12">
    <location>
        <begin position="102"/>
        <end position="129"/>
    </location>
</feature>
<evidence type="ECO:0000256" key="10">
    <source>
        <dbReference type="RuleBase" id="RU000688"/>
    </source>
</evidence>
<evidence type="ECO:0000256" key="6">
    <source>
        <dbReference type="ARBA" id="ARBA00023136"/>
    </source>
</evidence>
<dbReference type="PANTHER" id="PTHR24248">
    <property type="entry name" value="ADRENERGIC RECEPTOR-RELATED G-PROTEIN COUPLED RECEPTOR"/>
    <property type="match status" value="1"/>
</dbReference>
<evidence type="ECO:0000259" key="13">
    <source>
        <dbReference type="PROSITE" id="PS50262"/>
    </source>
</evidence>
<reference evidence="14 15" key="1">
    <citation type="submission" date="2024-01" db="EMBL/GenBank/DDBJ databases">
        <title>The genome of the rayed Mediterranean limpet Patella caerulea (Linnaeus, 1758).</title>
        <authorList>
            <person name="Anh-Thu Weber A."/>
            <person name="Halstead-Nussloch G."/>
        </authorList>
    </citation>
    <scope>NUCLEOTIDE SEQUENCE [LARGE SCALE GENOMIC DNA]</scope>
    <source>
        <strain evidence="14">AATW-2023a</strain>
        <tissue evidence="14">Whole specimen</tissue>
    </source>
</reference>
<accession>A0AAN8JD07</accession>
<dbReference type="GO" id="GO:0005886">
    <property type="term" value="C:plasma membrane"/>
    <property type="evidence" value="ECO:0007669"/>
    <property type="project" value="UniProtKB-SubCell"/>
</dbReference>
<dbReference type="InterPro" id="IPR000276">
    <property type="entry name" value="GPCR_Rhodpsn"/>
</dbReference>
<keyword evidence="4 12" id="KW-1133">Transmembrane helix</keyword>
<dbReference type="GO" id="GO:0004930">
    <property type="term" value="F:G protein-coupled receptor activity"/>
    <property type="evidence" value="ECO:0007669"/>
    <property type="project" value="UniProtKB-KW"/>
</dbReference>
<gene>
    <name evidence="14" type="ORF">SNE40_014050</name>
</gene>
<evidence type="ECO:0000256" key="8">
    <source>
        <dbReference type="ARBA" id="ARBA00023170"/>
    </source>
</evidence>
<evidence type="ECO:0000313" key="14">
    <source>
        <dbReference type="EMBL" id="KAK6175637.1"/>
    </source>
</evidence>
<comment type="similarity">
    <text evidence="10">Belongs to the G-protein coupled receptor 1 family.</text>
</comment>
<evidence type="ECO:0000256" key="9">
    <source>
        <dbReference type="ARBA" id="ARBA00023224"/>
    </source>
</evidence>
<dbReference type="InterPro" id="IPR017452">
    <property type="entry name" value="GPCR_Rhodpsn_7TM"/>
</dbReference>
<feature type="region of interest" description="Disordered" evidence="11">
    <location>
        <begin position="214"/>
        <end position="238"/>
    </location>
</feature>
<feature type="transmembrane region" description="Helical" evidence="12">
    <location>
        <begin position="189"/>
        <end position="208"/>
    </location>
</feature>
<dbReference type="PROSITE" id="PS00237">
    <property type="entry name" value="G_PROTEIN_RECEP_F1_1"/>
    <property type="match status" value="1"/>
</dbReference>
<evidence type="ECO:0000256" key="7">
    <source>
        <dbReference type="ARBA" id="ARBA00023157"/>
    </source>
</evidence>
<proteinExistence type="inferred from homology"/>
<evidence type="ECO:0000256" key="4">
    <source>
        <dbReference type="ARBA" id="ARBA00022989"/>
    </source>
</evidence>
<feature type="transmembrane region" description="Helical" evidence="12">
    <location>
        <begin position="59"/>
        <end position="82"/>
    </location>
</feature>
<comment type="caution">
    <text evidence="14">The sequence shown here is derived from an EMBL/GenBank/DDBJ whole genome shotgun (WGS) entry which is preliminary data.</text>
</comment>
<feature type="domain" description="G-protein coupled receptors family 1 profile" evidence="13">
    <location>
        <begin position="1"/>
        <end position="205"/>
    </location>
</feature>
<dbReference type="PRINTS" id="PR00237">
    <property type="entry name" value="GPCRRHODOPSN"/>
</dbReference>
<evidence type="ECO:0000256" key="11">
    <source>
        <dbReference type="SAM" id="MobiDB-lite"/>
    </source>
</evidence>
<dbReference type="Gene3D" id="1.20.1070.10">
    <property type="entry name" value="Rhodopsin 7-helix transmembrane proteins"/>
    <property type="match status" value="1"/>
</dbReference>
<keyword evidence="3 10" id="KW-0812">Transmembrane</keyword>